<evidence type="ECO:0000256" key="3">
    <source>
        <dbReference type="ARBA" id="ARBA00022946"/>
    </source>
</evidence>
<dbReference type="EMBL" id="DS985248">
    <property type="protein sequence ID" value="EDV22861.1"/>
    <property type="molecule type" value="Genomic_DNA"/>
</dbReference>
<evidence type="ECO:0000256" key="2">
    <source>
        <dbReference type="ARBA" id="ARBA00009672"/>
    </source>
</evidence>
<dbReference type="AlphaFoldDB" id="B3S2W5"/>
<dbReference type="PANTHER" id="PTHR21035">
    <property type="entry name" value="28S RIBOSOMAL PROTEIN S26, MITOCHONDRIAL"/>
    <property type="match status" value="1"/>
</dbReference>
<reference evidence="10 11" key="1">
    <citation type="journal article" date="2008" name="Nature">
        <title>The Trichoplax genome and the nature of placozoans.</title>
        <authorList>
            <person name="Srivastava M."/>
            <person name="Begovic E."/>
            <person name="Chapman J."/>
            <person name="Putnam N.H."/>
            <person name="Hellsten U."/>
            <person name="Kawashima T."/>
            <person name="Kuo A."/>
            <person name="Mitros T."/>
            <person name="Salamov A."/>
            <person name="Carpenter M.L."/>
            <person name="Signorovitch A.Y."/>
            <person name="Moreno M.A."/>
            <person name="Kamm K."/>
            <person name="Grimwood J."/>
            <person name="Schmutz J."/>
            <person name="Shapiro H."/>
            <person name="Grigoriev I.V."/>
            <person name="Buss L.W."/>
            <person name="Schierwater B."/>
            <person name="Dellaporta S.L."/>
            <person name="Rokhsar D.S."/>
        </authorList>
    </citation>
    <scope>NUCLEOTIDE SEQUENCE [LARGE SCALE GENOMIC DNA]</scope>
    <source>
        <strain evidence="10 11">Grell-BS-1999</strain>
    </source>
</reference>
<protein>
    <recommendedName>
        <fullName evidence="7">Small ribosomal subunit protein mS26</fullName>
    </recommendedName>
    <alternativeName>
        <fullName evidence="8">28S ribosomal protein S26, mitochondrial</fullName>
    </alternativeName>
</protein>
<keyword evidence="9" id="KW-0175">Coiled coil</keyword>
<keyword evidence="5" id="KW-0496">Mitochondrion</keyword>
<dbReference type="CTD" id="6755770"/>
<dbReference type="FunCoup" id="B3S2W5">
    <property type="interactions" value="714"/>
</dbReference>
<keyword evidence="4" id="KW-0689">Ribosomal protein</keyword>
<dbReference type="STRING" id="10228.B3S2W5"/>
<evidence type="ECO:0000313" key="10">
    <source>
        <dbReference type="EMBL" id="EDV22861.1"/>
    </source>
</evidence>
<dbReference type="KEGG" id="tad:TRIADDRAFT_58506"/>
<evidence type="ECO:0000256" key="5">
    <source>
        <dbReference type="ARBA" id="ARBA00023128"/>
    </source>
</evidence>
<dbReference type="Pfam" id="PF14943">
    <property type="entry name" value="MRP-S26"/>
    <property type="match status" value="1"/>
</dbReference>
<dbReference type="Proteomes" id="UP000009022">
    <property type="component" value="Unassembled WGS sequence"/>
</dbReference>
<accession>B3S2W5</accession>
<dbReference type="HOGENOM" id="CLU_1404118_0_0_1"/>
<comment type="similarity">
    <text evidence="2">Belongs to the mitochondrion-specific ribosomal protein mS26 family.</text>
</comment>
<evidence type="ECO:0000313" key="11">
    <source>
        <dbReference type="Proteomes" id="UP000009022"/>
    </source>
</evidence>
<comment type="subcellular location">
    <subcellularLocation>
        <location evidence="1">Mitochondrion</location>
    </subcellularLocation>
</comment>
<keyword evidence="6" id="KW-0687">Ribonucleoprotein</keyword>
<evidence type="ECO:0000256" key="8">
    <source>
        <dbReference type="ARBA" id="ARBA00035344"/>
    </source>
</evidence>
<proteinExistence type="inferred from homology"/>
<dbReference type="InterPro" id="IPR026140">
    <property type="entry name" value="Ribosomal_mS26"/>
</dbReference>
<keyword evidence="3" id="KW-0809">Transit peptide</keyword>
<organism evidence="10 11">
    <name type="scientific">Trichoplax adhaerens</name>
    <name type="common">Trichoplax reptans</name>
    <dbReference type="NCBI Taxonomy" id="10228"/>
    <lineage>
        <taxon>Eukaryota</taxon>
        <taxon>Metazoa</taxon>
        <taxon>Placozoa</taxon>
        <taxon>Uniplacotomia</taxon>
        <taxon>Trichoplacea</taxon>
        <taxon>Trichoplacidae</taxon>
        <taxon>Trichoplax</taxon>
    </lineage>
</organism>
<evidence type="ECO:0000256" key="1">
    <source>
        <dbReference type="ARBA" id="ARBA00004173"/>
    </source>
</evidence>
<keyword evidence="11" id="KW-1185">Reference proteome</keyword>
<evidence type="ECO:0000256" key="7">
    <source>
        <dbReference type="ARBA" id="ARBA00035138"/>
    </source>
</evidence>
<feature type="coiled-coil region" evidence="9">
    <location>
        <begin position="35"/>
        <end position="62"/>
    </location>
</feature>
<evidence type="ECO:0000256" key="4">
    <source>
        <dbReference type="ARBA" id="ARBA00022980"/>
    </source>
</evidence>
<dbReference type="InParanoid" id="B3S2W5"/>
<dbReference type="GO" id="GO:0005763">
    <property type="term" value="C:mitochondrial small ribosomal subunit"/>
    <property type="evidence" value="ECO:0000318"/>
    <property type="project" value="GO_Central"/>
</dbReference>
<dbReference type="PANTHER" id="PTHR21035:SF2">
    <property type="entry name" value="SMALL RIBOSOMAL SUBUNIT PROTEIN MS26"/>
    <property type="match status" value="1"/>
</dbReference>
<sequence length="194" mass="23150">MAAGRVMMFQRARIACQMIVTRQHYRGMAAIPETLRMETKEKKEYERKLMCWRKEMAVLRKKFFDHHQRYMQTQLSSQEDTKEEEKRQDVVTERIIQERNKKISKRREIREKQIRQKAAVSREVGAAKQQASEEKILNKYTQAVSNQMVESENFITEDNIDAKLREIITNTKDYNFYVYEDGKIVTPSDSTEVE</sequence>
<dbReference type="OrthoDB" id="5988811at2759"/>
<dbReference type="RefSeq" id="XP_002114727.1">
    <property type="nucleotide sequence ID" value="XM_002114691.1"/>
</dbReference>
<evidence type="ECO:0000256" key="9">
    <source>
        <dbReference type="SAM" id="Coils"/>
    </source>
</evidence>
<dbReference type="GeneID" id="6755770"/>
<evidence type="ECO:0000256" key="6">
    <source>
        <dbReference type="ARBA" id="ARBA00023274"/>
    </source>
</evidence>
<gene>
    <name evidence="10" type="ORF">TRIADDRAFT_58506</name>
</gene>
<name>B3S2W5_TRIAD</name>